<keyword evidence="1" id="KW-1133">Transmembrane helix</keyword>
<evidence type="ECO:0000313" key="2">
    <source>
        <dbReference type="EMBL" id="MDQ0327333.1"/>
    </source>
</evidence>
<evidence type="ECO:0000256" key="1">
    <source>
        <dbReference type="SAM" id="Phobius"/>
    </source>
</evidence>
<sequence length="71" mass="7828">MSIAFIGLFVGLVFAIADYMLFSMVLERAKRRGESGFGVTAIDLARKVQLVLFPILGWFLGPLLYRNFGGG</sequence>
<dbReference type="Proteomes" id="UP001230253">
    <property type="component" value="Unassembled WGS sequence"/>
</dbReference>
<accession>A0ABU0C9X2</accession>
<feature type="transmembrane region" description="Helical" evidence="1">
    <location>
        <begin position="47"/>
        <end position="65"/>
    </location>
</feature>
<evidence type="ECO:0000313" key="3">
    <source>
        <dbReference type="Proteomes" id="UP001230253"/>
    </source>
</evidence>
<keyword evidence="3" id="KW-1185">Reference proteome</keyword>
<gene>
    <name evidence="2" type="ORF">J2R99_003202</name>
</gene>
<dbReference type="EMBL" id="JAUSUK010000002">
    <property type="protein sequence ID" value="MDQ0327333.1"/>
    <property type="molecule type" value="Genomic_DNA"/>
</dbReference>
<comment type="caution">
    <text evidence="2">The sequence shown here is derived from an EMBL/GenBank/DDBJ whole genome shotgun (WGS) entry which is preliminary data.</text>
</comment>
<feature type="transmembrane region" description="Helical" evidence="1">
    <location>
        <begin position="6"/>
        <end position="26"/>
    </location>
</feature>
<name>A0ABU0C9X2_9BRAD</name>
<organism evidence="2 3">
    <name type="scientific">Rhodopseudomonas julia</name>
    <dbReference type="NCBI Taxonomy" id="200617"/>
    <lineage>
        <taxon>Bacteria</taxon>
        <taxon>Pseudomonadati</taxon>
        <taxon>Pseudomonadota</taxon>
        <taxon>Alphaproteobacteria</taxon>
        <taxon>Hyphomicrobiales</taxon>
        <taxon>Nitrobacteraceae</taxon>
        <taxon>Rhodopseudomonas</taxon>
    </lineage>
</organism>
<reference evidence="2 3" key="1">
    <citation type="submission" date="2023-07" db="EMBL/GenBank/DDBJ databases">
        <title>Genomic Encyclopedia of Type Strains, Phase IV (KMG-IV): sequencing the most valuable type-strain genomes for metagenomic binning, comparative biology and taxonomic classification.</title>
        <authorList>
            <person name="Goeker M."/>
        </authorList>
    </citation>
    <scope>NUCLEOTIDE SEQUENCE [LARGE SCALE GENOMIC DNA]</scope>
    <source>
        <strain evidence="2 3">DSM 11549</strain>
    </source>
</reference>
<keyword evidence="1" id="KW-0812">Transmembrane</keyword>
<proteinExistence type="predicted"/>
<keyword evidence="1" id="KW-0472">Membrane</keyword>
<protein>
    <submittedName>
        <fullName evidence="2">Uncharacterized protein</fullName>
    </submittedName>
</protein>
<dbReference type="RefSeq" id="WP_307155384.1">
    <property type="nucleotide sequence ID" value="NZ_JAUSUK010000002.1"/>
</dbReference>